<name>A0A7S2P6M9_9STRA</name>
<evidence type="ECO:0000313" key="12">
    <source>
        <dbReference type="EMBL" id="CAD9581036.1"/>
    </source>
</evidence>
<dbReference type="PANTHER" id="PTHR22937">
    <property type="entry name" value="E3 UBIQUITIN-PROTEIN LIGASE RNF165"/>
    <property type="match status" value="1"/>
</dbReference>
<evidence type="ECO:0000256" key="7">
    <source>
        <dbReference type="ARBA" id="ARBA00022833"/>
    </source>
</evidence>
<dbReference type="InterPro" id="IPR013083">
    <property type="entry name" value="Znf_RING/FYVE/PHD"/>
</dbReference>
<evidence type="ECO:0000256" key="4">
    <source>
        <dbReference type="ARBA" id="ARBA00022723"/>
    </source>
</evidence>
<evidence type="ECO:0000259" key="11">
    <source>
        <dbReference type="PROSITE" id="PS50089"/>
    </source>
</evidence>
<dbReference type="AlphaFoldDB" id="A0A7S2P6M9"/>
<dbReference type="PANTHER" id="PTHR22937:SF65">
    <property type="entry name" value="E3 UBIQUITIN-PROTEIN LIGASE ARK2C"/>
    <property type="match status" value="1"/>
</dbReference>
<evidence type="ECO:0000256" key="3">
    <source>
        <dbReference type="ARBA" id="ARBA00022679"/>
    </source>
</evidence>
<gene>
    <name evidence="12" type="ORF">SMAR0320_LOCUS3508</name>
</gene>
<dbReference type="Pfam" id="PF13639">
    <property type="entry name" value="zf-RING_2"/>
    <property type="match status" value="1"/>
</dbReference>
<feature type="signal peptide" evidence="10">
    <location>
        <begin position="1"/>
        <end position="26"/>
    </location>
</feature>
<dbReference type="GO" id="GO:0008270">
    <property type="term" value="F:zinc ion binding"/>
    <property type="evidence" value="ECO:0007669"/>
    <property type="project" value="UniProtKB-KW"/>
</dbReference>
<evidence type="ECO:0000256" key="6">
    <source>
        <dbReference type="ARBA" id="ARBA00022786"/>
    </source>
</evidence>
<dbReference type="InterPro" id="IPR045191">
    <property type="entry name" value="MBR1/2-like"/>
</dbReference>
<keyword evidence="9" id="KW-0812">Transmembrane</keyword>
<evidence type="ECO:0000256" key="2">
    <source>
        <dbReference type="ARBA" id="ARBA00012483"/>
    </source>
</evidence>
<evidence type="ECO:0000256" key="1">
    <source>
        <dbReference type="ARBA" id="ARBA00000900"/>
    </source>
</evidence>
<dbReference type="EMBL" id="HBGZ01005091">
    <property type="protein sequence ID" value="CAD9581036.1"/>
    <property type="molecule type" value="Transcribed_RNA"/>
</dbReference>
<keyword evidence="3" id="KW-0808">Transferase</keyword>
<dbReference type="SMART" id="SM00184">
    <property type="entry name" value="RING"/>
    <property type="match status" value="1"/>
</dbReference>
<evidence type="ECO:0000256" key="8">
    <source>
        <dbReference type="PROSITE-ProRule" id="PRU00175"/>
    </source>
</evidence>
<accession>A0A7S2P6M9</accession>
<evidence type="ECO:0000256" key="10">
    <source>
        <dbReference type="SAM" id="SignalP"/>
    </source>
</evidence>
<keyword evidence="7" id="KW-0862">Zinc</keyword>
<keyword evidence="4" id="KW-0479">Metal-binding</keyword>
<feature type="transmembrane region" description="Helical" evidence="9">
    <location>
        <begin position="148"/>
        <end position="166"/>
    </location>
</feature>
<feature type="chain" id="PRO_5031259753" description="RING-type E3 ubiquitin transferase" evidence="10">
    <location>
        <begin position="27"/>
        <end position="322"/>
    </location>
</feature>
<proteinExistence type="predicted"/>
<dbReference type="InterPro" id="IPR001841">
    <property type="entry name" value="Znf_RING"/>
</dbReference>
<keyword evidence="5 8" id="KW-0863">Zinc-finger</keyword>
<comment type="catalytic activity">
    <reaction evidence="1">
        <text>S-ubiquitinyl-[E2 ubiquitin-conjugating enzyme]-L-cysteine + [acceptor protein]-L-lysine = [E2 ubiquitin-conjugating enzyme]-L-cysteine + N(6)-ubiquitinyl-[acceptor protein]-L-lysine.</text>
        <dbReference type="EC" id="2.3.2.27"/>
    </reaction>
</comment>
<feature type="domain" description="RING-type" evidence="11">
    <location>
        <begin position="251"/>
        <end position="292"/>
    </location>
</feature>
<keyword evidence="10" id="KW-0732">Signal</keyword>
<dbReference type="PROSITE" id="PS50089">
    <property type="entry name" value="ZF_RING_2"/>
    <property type="match status" value="1"/>
</dbReference>
<dbReference type="GO" id="GO:0061630">
    <property type="term" value="F:ubiquitin protein ligase activity"/>
    <property type="evidence" value="ECO:0007669"/>
    <property type="project" value="UniProtKB-EC"/>
</dbReference>
<sequence>MMKSITSRLLLLFLLPPLLLLQPSSGQEDSHLIRRRLHGAGVHREFYCSLQNTPVTQVAINETIGKVYEVKETDTTNTPPQQTTYAAKACACYGGFLNSTSYCPADSTYCSISVAYNYQYSYIASRIEGHDPSVTCFRDTQLKGFARYVWKYCTIILAALIVVLVFTDTGRNVTRHALSRCIPQINTRQVEQRLTAEIESQRQHFFRWRERVGEEGHIFGLKLKTKIYHPKAREDMGDLEQVDNDEGEQSCSICILELEGGERIADLDCNHYFHADCLSEWIKKKNSCPLCQAEGIAEEIRSYDIETSESHVDAINVRATDN</sequence>
<dbReference type="EC" id="2.3.2.27" evidence="2"/>
<reference evidence="12" key="1">
    <citation type="submission" date="2021-01" db="EMBL/GenBank/DDBJ databases">
        <authorList>
            <person name="Corre E."/>
            <person name="Pelletier E."/>
            <person name="Niang G."/>
            <person name="Scheremetjew M."/>
            <person name="Finn R."/>
            <person name="Kale V."/>
            <person name="Holt S."/>
            <person name="Cochrane G."/>
            <person name="Meng A."/>
            <person name="Brown T."/>
            <person name="Cohen L."/>
        </authorList>
    </citation>
    <scope>NUCLEOTIDE SEQUENCE</scope>
    <source>
        <strain evidence="12">SM1012Den-03</strain>
    </source>
</reference>
<keyword evidence="6" id="KW-0833">Ubl conjugation pathway</keyword>
<evidence type="ECO:0000256" key="5">
    <source>
        <dbReference type="ARBA" id="ARBA00022771"/>
    </source>
</evidence>
<dbReference type="Gene3D" id="3.30.40.10">
    <property type="entry name" value="Zinc/RING finger domain, C3HC4 (zinc finger)"/>
    <property type="match status" value="1"/>
</dbReference>
<organism evidence="12">
    <name type="scientific">Skeletonema marinoi</name>
    <dbReference type="NCBI Taxonomy" id="267567"/>
    <lineage>
        <taxon>Eukaryota</taxon>
        <taxon>Sar</taxon>
        <taxon>Stramenopiles</taxon>
        <taxon>Ochrophyta</taxon>
        <taxon>Bacillariophyta</taxon>
        <taxon>Coscinodiscophyceae</taxon>
        <taxon>Thalassiosirophycidae</taxon>
        <taxon>Thalassiosirales</taxon>
        <taxon>Skeletonemataceae</taxon>
        <taxon>Skeletonema</taxon>
        <taxon>Skeletonema marinoi-dohrnii complex</taxon>
    </lineage>
</organism>
<keyword evidence="9" id="KW-1133">Transmembrane helix</keyword>
<protein>
    <recommendedName>
        <fullName evidence="2">RING-type E3 ubiquitin transferase</fullName>
        <ecNumber evidence="2">2.3.2.27</ecNumber>
    </recommendedName>
</protein>
<dbReference type="SUPFAM" id="SSF57850">
    <property type="entry name" value="RING/U-box"/>
    <property type="match status" value="1"/>
</dbReference>
<evidence type="ECO:0000256" key="9">
    <source>
        <dbReference type="SAM" id="Phobius"/>
    </source>
</evidence>
<keyword evidence="9" id="KW-0472">Membrane</keyword>